<reference evidence="5" key="2">
    <citation type="submission" date="2021-04" db="EMBL/GenBank/DDBJ databases">
        <authorList>
            <person name="Podell S."/>
        </authorList>
    </citation>
    <scope>NUCLEOTIDE SEQUENCE</scope>
    <source>
        <strain evidence="5">Hildebrandi</strain>
    </source>
</reference>
<gene>
    <name evidence="5" type="ORF">IV203_022289</name>
</gene>
<dbReference type="Proteomes" id="UP000693970">
    <property type="component" value="Unassembled WGS sequence"/>
</dbReference>
<evidence type="ECO:0000256" key="1">
    <source>
        <dbReference type="SAM" id="Coils"/>
    </source>
</evidence>
<keyword evidence="3" id="KW-0812">Transmembrane</keyword>
<reference evidence="5" key="1">
    <citation type="journal article" date="2021" name="Sci. Rep.">
        <title>Diploid genomic architecture of Nitzschia inconspicua, an elite biomass production diatom.</title>
        <authorList>
            <person name="Oliver A."/>
            <person name="Podell S."/>
            <person name="Pinowska A."/>
            <person name="Traller J.C."/>
            <person name="Smith S.R."/>
            <person name="McClure R."/>
            <person name="Beliaev A."/>
            <person name="Bohutskyi P."/>
            <person name="Hill E.A."/>
            <person name="Rabines A."/>
            <person name="Zheng H."/>
            <person name="Allen L.Z."/>
            <person name="Kuo A."/>
            <person name="Grigoriev I.V."/>
            <person name="Allen A.E."/>
            <person name="Hazlebeck D."/>
            <person name="Allen E.E."/>
        </authorList>
    </citation>
    <scope>NUCLEOTIDE SEQUENCE</scope>
    <source>
        <strain evidence="5">Hildebrandi</strain>
    </source>
</reference>
<keyword evidence="1" id="KW-0175">Coiled coil</keyword>
<name>A0A9K3KJA3_9STRA</name>
<evidence type="ECO:0000256" key="2">
    <source>
        <dbReference type="SAM" id="MobiDB-lite"/>
    </source>
</evidence>
<feature type="region of interest" description="Disordered" evidence="2">
    <location>
        <begin position="29"/>
        <end position="57"/>
    </location>
</feature>
<feature type="domain" description="Band 7" evidence="4">
    <location>
        <begin position="141"/>
        <end position="326"/>
    </location>
</feature>
<dbReference type="InterPro" id="IPR001107">
    <property type="entry name" value="Band_7"/>
</dbReference>
<sequence>MQRRSELFITTTSSSATCATTNTATMTIPPPYVTASSSNDIENSSDTSERKQPWKTDPSVTAMGQVMVSSGCGDPVDRKIVEDNGRQAFSANMKQAYQNYRNRPRRVLTQEEKQVRCYCWTGFTIITMIIVIILLCVSLRKVEETEYGVRYATYKKELDEAALSGGLFPGPPGFKMIKFPSTYLTADFDGQTCVSRDGLRVVFDVTFQYQMTADKMLPAIVKYRNVFKWREIVEQGGLSAMHHSCSDFFISDFQNKRGEIQESMLRNLRLKLEGDPDDDKDEGVYALAISVQLRNLELPTDYNTAVEEKQAAEEDIALAVAQRKQEKTKAETDLLKAKEEARKILNTARNEAEVLVTEAYLKANETTFAFEKEAEIIVEVKAALNLTTEGVLTYLANSLYAEVKNLKITAGEPAKLSRSEEL</sequence>
<keyword evidence="6" id="KW-1185">Reference proteome</keyword>
<evidence type="ECO:0000256" key="3">
    <source>
        <dbReference type="SAM" id="Phobius"/>
    </source>
</evidence>
<accession>A0A9K3KJA3</accession>
<protein>
    <submittedName>
        <fullName evidence="5">SPFH domain / Band 7 family protein</fullName>
    </submittedName>
</protein>
<proteinExistence type="predicted"/>
<evidence type="ECO:0000259" key="4">
    <source>
        <dbReference type="Pfam" id="PF01145"/>
    </source>
</evidence>
<organism evidence="5 6">
    <name type="scientific">Nitzschia inconspicua</name>
    <dbReference type="NCBI Taxonomy" id="303405"/>
    <lineage>
        <taxon>Eukaryota</taxon>
        <taxon>Sar</taxon>
        <taxon>Stramenopiles</taxon>
        <taxon>Ochrophyta</taxon>
        <taxon>Bacillariophyta</taxon>
        <taxon>Bacillariophyceae</taxon>
        <taxon>Bacillariophycidae</taxon>
        <taxon>Bacillariales</taxon>
        <taxon>Bacillariaceae</taxon>
        <taxon>Nitzschia</taxon>
    </lineage>
</organism>
<keyword evidence="3" id="KW-1133">Transmembrane helix</keyword>
<feature type="transmembrane region" description="Helical" evidence="3">
    <location>
        <begin position="115"/>
        <end position="135"/>
    </location>
</feature>
<keyword evidence="3" id="KW-0472">Membrane</keyword>
<dbReference type="EMBL" id="JAGRRH010000023">
    <property type="protein sequence ID" value="KAG7344281.1"/>
    <property type="molecule type" value="Genomic_DNA"/>
</dbReference>
<dbReference type="AlphaFoldDB" id="A0A9K3KJA3"/>
<feature type="compositionally biased region" description="Polar residues" evidence="2">
    <location>
        <begin position="34"/>
        <end position="46"/>
    </location>
</feature>
<evidence type="ECO:0000313" key="6">
    <source>
        <dbReference type="Proteomes" id="UP000693970"/>
    </source>
</evidence>
<comment type="caution">
    <text evidence="5">The sequence shown here is derived from an EMBL/GenBank/DDBJ whole genome shotgun (WGS) entry which is preliminary data.</text>
</comment>
<dbReference type="PANTHER" id="PTHR42911:SF2">
    <property type="entry name" value="PROHIBITIN FAMILY PROTEIN"/>
    <property type="match status" value="1"/>
</dbReference>
<evidence type="ECO:0000313" key="5">
    <source>
        <dbReference type="EMBL" id="KAG7344281.1"/>
    </source>
</evidence>
<dbReference type="PANTHER" id="PTHR42911">
    <property type="entry name" value="MODULATOR OF FTSH PROTEASE HFLC"/>
    <property type="match status" value="1"/>
</dbReference>
<dbReference type="Pfam" id="PF01145">
    <property type="entry name" value="Band_7"/>
    <property type="match status" value="1"/>
</dbReference>
<feature type="coiled-coil region" evidence="1">
    <location>
        <begin position="302"/>
        <end position="358"/>
    </location>
</feature>
<dbReference type="OrthoDB" id="190994at2759"/>